<dbReference type="NCBIfam" id="NF009248">
    <property type="entry name" value="PRK12600.1"/>
    <property type="match status" value="1"/>
</dbReference>
<keyword evidence="7 8" id="KW-0472">Membrane</keyword>
<evidence type="ECO:0000256" key="7">
    <source>
        <dbReference type="ARBA" id="ARBA00023136"/>
    </source>
</evidence>
<keyword evidence="6 9" id="KW-1133">Transmembrane helix</keyword>
<evidence type="ECO:0000256" key="4">
    <source>
        <dbReference type="ARBA" id="ARBA00022475"/>
    </source>
</evidence>
<dbReference type="PANTHER" id="PTHR34702">
    <property type="entry name" value="NA(+)/H(+) ANTIPORTER SUBUNIT F1"/>
    <property type="match status" value="1"/>
</dbReference>
<gene>
    <name evidence="10" type="ORF">AB4Y30_01005</name>
</gene>
<evidence type="ECO:0000256" key="2">
    <source>
        <dbReference type="ARBA" id="ARBA00009212"/>
    </source>
</evidence>
<evidence type="ECO:0000256" key="8">
    <source>
        <dbReference type="PIRNR" id="PIRNR028784"/>
    </source>
</evidence>
<keyword evidence="3 8" id="KW-0813">Transport</keyword>
<keyword evidence="8" id="KW-0406">Ion transport</keyword>
<dbReference type="GO" id="GO:0005886">
    <property type="term" value="C:plasma membrane"/>
    <property type="evidence" value="ECO:0007669"/>
    <property type="project" value="UniProtKB-SubCell"/>
</dbReference>
<name>A0AB39HQJ9_9BACI</name>
<evidence type="ECO:0000256" key="6">
    <source>
        <dbReference type="ARBA" id="ARBA00022989"/>
    </source>
</evidence>
<comment type="similarity">
    <text evidence="2 8">Belongs to the CPA3 antiporters (TC 2.A.63) subunit F family.</text>
</comment>
<keyword evidence="4 8" id="KW-1003">Cell membrane</keyword>
<dbReference type="RefSeq" id="WP_368653676.1">
    <property type="nucleotide sequence ID" value="NZ_CP162599.1"/>
</dbReference>
<dbReference type="GO" id="GO:0015385">
    <property type="term" value="F:sodium:proton antiporter activity"/>
    <property type="evidence" value="ECO:0007669"/>
    <property type="project" value="TreeGrafter"/>
</dbReference>
<dbReference type="PIRSF" id="PIRSF028784">
    <property type="entry name" value="MrpF"/>
    <property type="match status" value="1"/>
</dbReference>
<accession>A0AB39HQJ9</accession>
<sequence>MLDIVLKIALTGFSLSSVLLLIRVIKGPSVPDRIVALDAMGINLAAITGVASMLFHTKAFLDVILLFGILAFIGTVSFSKFLQKGEAIEYERRR</sequence>
<feature type="transmembrane region" description="Helical" evidence="9">
    <location>
        <begin position="37"/>
        <end position="57"/>
    </location>
</feature>
<evidence type="ECO:0000256" key="5">
    <source>
        <dbReference type="ARBA" id="ARBA00022692"/>
    </source>
</evidence>
<dbReference type="EMBL" id="CP162599">
    <property type="protein sequence ID" value="XDK32989.1"/>
    <property type="molecule type" value="Genomic_DNA"/>
</dbReference>
<proteinExistence type="inferred from homology"/>
<dbReference type="InterPro" id="IPR007208">
    <property type="entry name" value="MrpF/PhaF-like"/>
</dbReference>
<protein>
    <submittedName>
        <fullName evidence="10">Na(+)/H(+) antiporter subunit F1</fullName>
    </submittedName>
</protein>
<feature type="transmembrane region" description="Helical" evidence="9">
    <location>
        <begin position="63"/>
        <end position="82"/>
    </location>
</feature>
<evidence type="ECO:0000256" key="3">
    <source>
        <dbReference type="ARBA" id="ARBA00022448"/>
    </source>
</evidence>
<comment type="subcellular location">
    <subcellularLocation>
        <location evidence="1 8">Cell membrane</location>
        <topology evidence="1 8">Multi-pass membrane protein</topology>
    </subcellularLocation>
</comment>
<evidence type="ECO:0000256" key="9">
    <source>
        <dbReference type="SAM" id="Phobius"/>
    </source>
</evidence>
<organism evidence="10">
    <name type="scientific">Ornithinibacillus sp. 4-3</name>
    <dbReference type="NCBI Taxonomy" id="3231488"/>
    <lineage>
        <taxon>Bacteria</taxon>
        <taxon>Bacillati</taxon>
        <taxon>Bacillota</taxon>
        <taxon>Bacilli</taxon>
        <taxon>Bacillales</taxon>
        <taxon>Bacillaceae</taxon>
        <taxon>Ornithinibacillus</taxon>
    </lineage>
</organism>
<evidence type="ECO:0000313" key="10">
    <source>
        <dbReference type="EMBL" id="XDK32989.1"/>
    </source>
</evidence>
<keyword evidence="8" id="KW-0050">Antiport</keyword>
<evidence type="ECO:0000256" key="1">
    <source>
        <dbReference type="ARBA" id="ARBA00004651"/>
    </source>
</evidence>
<reference evidence="10" key="1">
    <citation type="submission" date="2024-07" db="EMBL/GenBank/DDBJ databases">
        <title>Halotolerant mesophilic bacterium Ornithinibacillus sp. 4-3, sp. nov., isolated from soil.</title>
        <authorList>
            <person name="Sidarenka A.V."/>
            <person name="Guliayeva D.E."/>
            <person name="Leanovich S.I."/>
            <person name="Hileuskaya K.S."/>
            <person name="Akhremchuk A.E."/>
            <person name="Sikolenko M.A."/>
            <person name="Valentovich L.N."/>
        </authorList>
    </citation>
    <scope>NUCLEOTIDE SEQUENCE</scope>
    <source>
        <strain evidence="10">4-3</strain>
    </source>
</reference>
<dbReference type="AlphaFoldDB" id="A0AB39HQJ9"/>
<feature type="transmembrane region" description="Helical" evidence="9">
    <location>
        <begin position="6"/>
        <end position="25"/>
    </location>
</feature>
<dbReference type="PANTHER" id="PTHR34702:SF1">
    <property type="entry name" value="NA(+)_H(+) ANTIPORTER SUBUNIT F"/>
    <property type="match status" value="1"/>
</dbReference>
<dbReference type="Pfam" id="PF04066">
    <property type="entry name" value="MrpF_PhaF"/>
    <property type="match status" value="1"/>
</dbReference>
<keyword evidence="5 9" id="KW-0812">Transmembrane</keyword>